<dbReference type="RefSeq" id="WP_090853352.1">
    <property type="nucleotide sequence ID" value="NZ_FMZM01000003.1"/>
</dbReference>
<keyword evidence="7 10" id="KW-0413">Isomerase</keyword>
<accession>A0A1G6NZG5</accession>
<protein>
    <recommendedName>
        <fullName evidence="6">Ribose-5-phosphate isomerase B</fullName>
        <ecNumber evidence="5">5.3.1.6</ecNumber>
    </recommendedName>
    <alternativeName>
        <fullName evidence="8">Phosphoriboisomerase B</fullName>
    </alternativeName>
</protein>
<dbReference type="SUPFAM" id="SSF89623">
    <property type="entry name" value="Ribose/Galactose isomerase RpiB/AlsB"/>
    <property type="match status" value="1"/>
</dbReference>
<dbReference type="AlphaFoldDB" id="A0A1G6NZG5"/>
<sequence length="169" mass="18225">MRVHLGSDHAGLDLKDHLTRWLTEHGYEPVDHGPFVYDALDDYPVFCLRAAAAVAAEQAEGQDSLGVVIGGSGNGEQIAANKVDGIRCALAWSEETAALGRQHNDANVVSVGGRMHSLEDMTRFVEVFLTTDFSGDERHVRRIGQLASYETTDELPPLPDSAVGRGPDA</sequence>
<feature type="binding site" evidence="9">
    <location>
        <position position="114"/>
    </location>
    <ligand>
        <name>D-ribulose 5-phosphate</name>
        <dbReference type="ChEBI" id="CHEBI:58121"/>
    </ligand>
</feature>
<dbReference type="InterPro" id="IPR011860">
    <property type="entry name" value="Rib-5-P_Isoase_Actino"/>
</dbReference>
<evidence type="ECO:0000313" key="11">
    <source>
        <dbReference type="Proteomes" id="UP000199034"/>
    </source>
</evidence>
<feature type="binding site" evidence="9">
    <location>
        <position position="104"/>
    </location>
    <ligand>
        <name>D-ribulose 5-phosphate</name>
        <dbReference type="ChEBI" id="CHEBI:58121"/>
    </ligand>
</feature>
<dbReference type="EC" id="5.3.1.6" evidence="5"/>
<dbReference type="Pfam" id="PF02502">
    <property type="entry name" value="LacAB_rpiB"/>
    <property type="match status" value="1"/>
</dbReference>
<dbReference type="STRING" id="1045774.SAMN05421872_103431"/>
<dbReference type="Gene3D" id="3.40.1400.10">
    <property type="entry name" value="Sugar-phosphate isomerase, RpiB/LacA/LacB"/>
    <property type="match status" value="1"/>
</dbReference>
<dbReference type="OrthoDB" id="1778624at2"/>
<evidence type="ECO:0000256" key="2">
    <source>
        <dbReference type="ARBA" id="ARBA00004988"/>
    </source>
</evidence>
<dbReference type="NCBIfam" id="TIGR02133">
    <property type="entry name" value="RPI_actino"/>
    <property type="match status" value="1"/>
</dbReference>
<evidence type="ECO:0000256" key="5">
    <source>
        <dbReference type="ARBA" id="ARBA00011959"/>
    </source>
</evidence>
<evidence type="ECO:0000256" key="4">
    <source>
        <dbReference type="ARBA" id="ARBA00011738"/>
    </source>
</evidence>
<feature type="binding site" evidence="9">
    <location>
        <position position="142"/>
    </location>
    <ligand>
        <name>D-ribulose 5-phosphate</name>
        <dbReference type="ChEBI" id="CHEBI:58121"/>
    </ligand>
</feature>
<evidence type="ECO:0000256" key="3">
    <source>
        <dbReference type="ARBA" id="ARBA00008754"/>
    </source>
</evidence>
<evidence type="ECO:0000256" key="1">
    <source>
        <dbReference type="ARBA" id="ARBA00001713"/>
    </source>
</evidence>
<dbReference type="GO" id="GO:0019316">
    <property type="term" value="P:D-allose catabolic process"/>
    <property type="evidence" value="ECO:0007669"/>
    <property type="project" value="TreeGrafter"/>
</dbReference>
<evidence type="ECO:0000256" key="8">
    <source>
        <dbReference type="ARBA" id="ARBA00032117"/>
    </source>
</evidence>
<organism evidence="10 11">
    <name type="scientific">Nocardioides lianchengensis</name>
    <dbReference type="NCBI Taxonomy" id="1045774"/>
    <lineage>
        <taxon>Bacteria</taxon>
        <taxon>Bacillati</taxon>
        <taxon>Actinomycetota</taxon>
        <taxon>Actinomycetes</taxon>
        <taxon>Propionibacteriales</taxon>
        <taxon>Nocardioidaceae</taxon>
        <taxon>Nocardioides</taxon>
    </lineage>
</organism>
<dbReference type="PIRSF" id="PIRSF005384">
    <property type="entry name" value="RpiB_LacA_B"/>
    <property type="match status" value="1"/>
</dbReference>
<comment type="similarity">
    <text evidence="3">Belongs to the LacAB/RpiB family.</text>
</comment>
<dbReference type="PANTHER" id="PTHR30345:SF0">
    <property type="entry name" value="DNA DAMAGE-REPAIR_TOLERATION PROTEIN DRT102"/>
    <property type="match status" value="1"/>
</dbReference>
<evidence type="ECO:0000256" key="6">
    <source>
        <dbReference type="ARBA" id="ARBA00014007"/>
    </source>
</evidence>
<dbReference type="GO" id="GO:0009052">
    <property type="term" value="P:pentose-phosphate shunt, non-oxidative branch"/>
    <property type="evidence" value="ECO:0007669"/>
    <property type="project" value="TreeGrafter"/>
</dbReference>
<dbReference type="InterPro" id="IPR003500">
    <property type="entry name" value="RpiB_LacA_LacB"/>
</dbReference>
<dbReference type="NCBIfam" id="TIGR00689">
    <property type="entry name" value="rpiB_lacA_lacB"/>
    <property type="match status" value="1"/>
</dbReference>
<evidence type="ECO:0000256" key="9">
    <source>
        <dbReference type="PIRSR" id="PIRSR005384-2"/>
    </source>
</evidence>
<comment type="catalytic activity">
    <reaction evidence="1">
        <text>aldehydo-D-ribose 5-phosphate = D-ribulose 5-phosphate</text>
        <dbReference type="Rhea" id="RHEA:14657"/>
        <dbReference type="ChEBI" id="CHEBI:58121"/>
        <dbReference type="ChEBI" id="CHEBI:58273"/>
        <dbReference type="EC" id="5.3.1.6"/>
    </reaction>
</comment>
<reference evidence="10 11" key="1">
    <citation type="submission" date="2016-10" db="EMBL/GenBank/DDBJ databases">
        <authorList>
            <person name="de Groot N.N."/>
        </authorList>
    </citation>
    <scope>NUCLEOTIDE SEQUENCE [LARGE SCALE GENOMIC DNA]</scope>
    <source>
        <strain evidence="10 11">CGMCC 4.6858</strain>
    </source>
</reference>
<comment type="subunit">
    <text evidence="4">Homodimer.</text>
</comment>
<dbReference type="NCBIfam" id="NF004051">
    <property type="entry name" value="PRK05571.1"/>
    <property type="match status" value="1"/>
</dbReference>
<keyword evidence="11" id="KW-1185">Reference proteome</keyword>
<evidence type="ECO:0000256" key="7">
    <source>
        <dbReference type="ARBA" id="ARBA00023235"/>
    </source>
</evidence>
<dbReference type="GO" id="GO:0004751">
    <property type="term" value="F:ribose-5-phosphate isomerase activity"/>
    <property type="evidence" value="ECO:0007669"/>
    <property type="project" value="UniProtKB-EC"/>
</dbReference>
<dbReference type="EMBL" id="FMZM01000003">
    <property type="protein sequence ID" value="SDC73118.1"/>
    <property type="molecule type" value="Genomic_DNA"/>
</dbReference>
<dbReference type="InterPro" id="IPR036569">
    <property type="entry name" value="RpiB_LacA_LacB_sf"/>
</dbReference>
<dbReference type="Proteomes" id="UP000199034">
    <property type="component" value="Unassembled WGS sequence"/>
</dbReference>
<feature type="binding site" evidence="9">
    <location>
        <position position="138"/>
    </location>
    <ligand>
        <name>D-ribulose 5-phosphate</name>
        <dbReference type="ChEBI" id="CHEBI:58121"/>
    </ligand>
</feature>
<gene>
    <name evidence="10" type="ORF">SAMN05421872_103431</name>
</gene>
<feature type="binding site" evidence="9">
    <location>
        <begin position="71"/>
        <end position="75"/>
    </location>
    <ligand>
        <name>D-ribulose 5-phosphate</name>
        <dbReference type="ChEBI" id="CHEBI:58121"/>
    </ligand>
</feature>
<evidence type="ECO:0000313" key="10">
    <source>
        <dbReference type="EMBL" id="SDC73118.1"/>
    </source>
</evidence>
<name>A0A1G6NZG5_9ACTN</name>
<feature type="binding site" evidence="9">
    <location>
        <begin position="8"/>
        <end position="9"/>
    </location>
    <ligand>
        <name>D-ribulose 5-phosphate</name>
        <dbReference type="ChEBI" id="CHEBI:58121"/>
    </ligand>
</feature>
<proteinExistence type="inferred from homology"/>
<dbReference type="PANTHER" id="PTHR30345">
    <property type="entry name" value="RIBOSE-5-PHOSPHATE ISOMERASE B"/>
    <property type="match status" value="1"/>
</dbReference>
<comment type="pathway">
    <text evidence="2">Carbohydrate degradation; pentose phosphate pathway; D-ribose 5-phosphate from D-ribulose 5-phosphate (non-oxidative stage): step 1/1.</text>
</comment>